<evidence type="ECO:0000313" key="1">
    <source>
        <dbReference type="EMBL" id="KAK3246705.1"/>
    </source>
</evidence>
<dbReference type="Proteomes" id="UP001190700">
    <property type="component" value="Unassembled WGS sequence"/>
</dbReference>
<gene>
    <name evidence="1" type="ORF">CYMTET_43769</name>
</gene>
<keyword evidence="2" id="KW-1185">Reference proteome</keyword>
<dbReference type="AlphaFoldDB" id="A0AAE0C3G9"/>
<sequence>MKPSPPDTNPCDMHVQARCRLHKDIHVNLQGTSICSKNMSVKRLRPTPNQQKQCFLACSDGHRTHAIHTEKTKPEHKIVPCLPSILGPQAPQLYCAETMAALHNPKR</sequence>
<dbReference type="EMBL" id="LGRX02029551">
    <property type="protein sequence ID" value="KAK3246705.1"/>
    <property type="molecule type" value="Genomic_DNA"/>
</dbReference>
<name>A0AAE0C3G9_9CHLO</name>
<comment type="caution">
    <text evidence="1">The sequence shown here is derived from an EMBL/GenBank/DDBJ whole genome shotgun (WGS) entry which is preliminary data.</text>
</comment>
<reference evidence="1 2" key="1">
    <citation type="journal article" date="2015" name="Genome Biol. Evol.">
        <title>Comparative Genomics of a Bacterivorous Green Alga Reveals Evolutionary Causalities and Consequences of Phago-Mixotrophic Mode of Nutrition.</title>
        <authorList>
            <person name="Burns J.A."/>
            <person name="Paasch A."/>
            <person name="Narechania A."/>
            <person name="Kim E."/>
        </authorList>
    </citation>
    <scope>NUCLEOTIDE SEQUENCE [LARGE SCALE GENOMIC DNA]</scope>
    <source>
        <strain evidence="1 2">PLY_AMNH</strain>
    </source>
</reference>
<protein>
    <submittedName>
        <fullName evidence="1">Uncharacterized protein</fullName>
    </submittedName>
</protein>
<proteinExistence type="predicted"/>
<accession>A0AAE0C3G9</accession>
<organism evidence="1 2">
    <name type="scientific">Cymbomonas tetramitiformis</name>
    <dbReference type="NCBI Taxonomy" id="36881"/>
    <lineage>
        <taxon>Eukaryota</taxon>
        <taxon>Viridiplantae</taxon>
        <taxon>Chlorophyta</taxon>
        <taxon>Pyramimonadophyceae</taxon>
        <taxon>Pyramimonadales</taxon>
        <taxon>Pyramimonadaceae</taxon>
        <taxon>Cymbomonas</taxon>
    </lineage>
</organism>
<evidence type="ECO:0000313" key="2">
    <source>
        <dbReference type="Proteomes" id="UP001190700"/>
    </source>
</evidence>